<organism evidence="7 8">
    <name type="scientific">Cinchona calisaya</name>
    <dbReference type="NCBI Taxonomy" id="153742"/>
    <lineage>
        <taxon>Eukaryota</taxon>
        <taxon>Viridiplantae</taxon>
        <taxon>Streptophyta</taxon>
        <taxon>Embryophyta</taxon>
        <taxon>Tracheophyta</taxon>
        <taxon>Spermatophyta</taxon>
        <taxon>Magnoliopsida</taxon>
        <taxon>eudicotyledons</taxon>
        <taxon>Gunneridae</taxon>
        <taxon>Pentapetalae</taxon>
        <taxon>asterids</taxon>
        <taxon>lamiids</taxon>
        <taxon>Gentianales</taxon>
        <taxon>Rubiaceae</taxon>
        <taxon>Cinchonoideae</taxon>
        <taxon>Cinchoneae</taxon>
        <taxon>Cinchona</taxon>
    </lineage>
</organism>
<dbReference type="SUPFAM" id="SSF56112">
    <property type="entry name" value="Protein kinase-like (PK-like)"/>
    <property type="match status" value="1"/>
</dbReference>
<keyword evidence="8" id="KW-1185">Reference proteome</keyword>
<evidence type="ECO:0000259" key="6">
    <source>
        <dbReference type="PROSITE" id="PS50011"/>
    </source>
</evidence>
<dbReference type="PANTHER" id="PTHR27002">
    <property type="entry name" value="RECEPTOR-LIKE SERINE/THREONINE-PROTEIN KINASE SD1-8"/>
    <property type="match status" value="1"/>
</dbReference>
<dbReference type="PANTHER" id="PTHR27002:SF851">
    <property type="entry name" value="G-TYPE LECTIN S-RECEPTOR-LIKE SERINE_THREONINE-PROTEIN KINASE SD1-1"/>
    <property type="match status" value="1"/>
</dbReference>
<keyword evidence="2" id="KW-0808">Transferase</keyword>
<evidence type="ECO:0000256" key="4">
    <source>
        <dbReference type="ARBA" id="ARBA00022777"/>
    </source>
</evidence>
<dbReference type="EMBL" id="JBJUIK010000015">
    <property type="protein sequence ID" value="KAL3503311.1"/>
    <property type="molecule type" value="Genomic_DNA"/>
</dbReference>
<reference evidence="7 8" key="1">
    <citation type="submission" date="2024-11" db="EMBL/GenBank/DDBJ databases">
        <title>A near-complete genome assembly of Cinchona calisaya.</title>
        <authorList>
            <person name="Lian D.C."/>
            <person name="Zhao X.W."/>
            <person name="Wei L."/>
        </authorList>
    </citation>
    <scope>NUCLEOTIDE SEQUENCE [LARGE SCALE GENOMIC DNA]</scope>
    <source>
        <tissue evidence="7">Nenye</tissue>
    </source>
</reference>
<sequence length="138" mass="15838">MPNKSLDFFIFDQTRKKSLDWLTRFHIIQGIARGLLYLHQESRLRIVHRDFKASNILLDADMNPKISDFGTARSFRGNETEANTSRLVGTHGYISPEYAVDGLFSIKSDVFSFEVILLEIVSGERNRGFSHHDHNPIS</sequence>
<keyword evidence="1" id="KW-0723">Serine/threonine-protein kinase</keyword>
<dbReference type="AlphaFoldDB" id="A0ABD2Y8H1"/>
<dbReference type="Proteomes" id="UP001630127">
    <property type="component" value="Unassembled WGS sequence"/>
</dbReference>
<proteinExistence type="predicted"/>
<dbReference type="PROSITE" id="PS50011">
    <property type="entry name" value="PROTEIN_KINASE_DOM"/>
    <property type="match status" value="1"/>
</dbReference>
<evidence type="ECO:0000256" key="2">
    <source>
        <dbReference type="ARBA" id="ARBA00022679"/>
    </source>
</evidence>
<dbReference type="Gene3D" id="1.10.510.10">
    <property type="entry name" value="Transferase(Phosphotransferase) domain 1"/>
    <property type="match status" value="1"/>
</dbReference>
<evidence type="ECO:0000256" key="5">
    <source>
        <dbReference type="ARBA" id="ARBA00022840"/>
    </source>
</evidence>
<feature type="domain" description="Protein kinase" evidence="6">
    <location>
        <begin position="1"/>
        <end position="138"/>
    </location>
</feature>
<evidence type="ECO:0000313" key="8">
    <source>
        <dbReference type="Proteomes" id="UP001630127"/>
    </source>
</evidence>
<keyword evidence="3" id="KW-0547">Nucleotide-binding</keyword>
<keyword evidence="4" id="KW-0418">Kinase</keyword>
<dbReference type="Pfam" id="PF00069">
    <property type="entry name" value="Pkinase"/>
    <property type="match status" value="1"/>
</dbReference>
<name>A0ABD2Y8H1_9GENT</name>
<dbReference type="InterPro" id="IPR008271">
    <property type="entry name" value="Ser/Thr_kinase_AS"/>
</dbReference>
<dbReference type="FunFam" id="1.10.510.10:FF:001019">
    <property type="entry name" value="G-type lectin S-receptor-like serine/threonine-protein kinase B120"/>
    <property type="match status" value="1"/>
</dbReference>
<dbReference type="GO" id="GO:0004674">
    <property type="term" value="F:protein serine/threonine kinase activity"/>
    <property type="evidence" value="ECO:0007669"/>
    <property type="project" value="UniProtKB-KW"/>
</dbReference>
<dbReference type="InterPro" id="IPR000719">
    <property type="entry name" value="Prot_kinase_dom"/>
</dbReference>
<protein>
    <recommendedName>
        <fullName evidence="6">Protein kinase domain-containing protein</fullName>
    </recommendedName>
</protein>
<gene>
    <name evidence="7" type="ORF">ACH5RR_037760</name>
</gene>
<dbReference type="GO" id="GO:0005524">
    <property type="term" value="F:ATP binding"/>
    <property type="evidence" value="ECO:0007669"/>
    <property type="project" value="UniProtKB-KW"/>
</dbReference>
<evidence type="ECO:0000256" key="3">
    <source>
        <dbReference type="ARBA" id="ARBA00022741"/>
    </source>
</evidence>
<evidence type="ECO:0000313" key="7">
    <source>
        <dbReference type="EMBL" id="KAL3503311.1"/>
    </source>
</evidence>
<dbReference type="InterPro" id="IPR011009">
    <property type="entry name" value="Kinase-like_dom_sf"/>
</dbReference>
<evidence type="ECO:0000256" key="1">
    <source>
        <dbReference type="ARBA" id="ARBA00022527"/>
    </source>
</evidence>
<keyword evidence="5" id="KW-0067">ATP-binding</keyword>
<comment type="caution">
    <text evidence="7">The sequence shown here is derived from an EMBL/GenBank/DDBJ whole genome shotgun (WGS) entry which is preliminary data.</text>
</comment>
<accession>A0ABD2Y8H1</accession>
<dbReference type="PROSITE" id="PS00108">
    <property type="entry name" value="PROTEIN_KINASE_ST"/>
    <property type="match status" value="1"/>
</dbReference>